<comment type="caution">
    <text evidence="1">The sequence shown here is derived from an EMBL/GenBank/DDBJ whole genome shotgun (WGS) entry which is preliminary data.</text>
</comment>
<proteinExistence type="predicted"/>
<name>A0A537JNY7_9BACT</name>
<reference evidence="1 2" key="1">
    <citation type="journal article" date="2019" name="Nat. Microbiol.">
        <title>Mediterranean grassland soil C-N compound turnover is dependent on rainfall and depth, and is mediated by genomically divergent microorganisms.</title>
        <authorList>
            <person name="Diamond S."/>
            <person name="Andeer P.F."/>
            <person name="Li Z."/>
            <person name="Crits-Christoph A."/>
            <person name="Burstein D."/>
            <person name="Anantharaman K."/>
            <person name="Lane K.R."/>
            <person name="Thomas B.C."/>
            <person name="Pan C."/>
            <person name="Northen T.R."/>
            <person name="Banfield J.F."/>
        </authorList>
    </citation>
    <scope>NUCLEOTIDE SEQUENCE [LARGE SCALE GENOMIC DNA]</scope>
    <source>
        <strain evidence="1">NP_6</strain>
    </source>
</reference>
<sequence>MMLVTLPPGDAPLAAIAGRIASGFGLPPPGPRSSGAIPTLARIAAALETPGDPAQAALAAAVPWISDLGTYERWGYAVFLFIHWEGVSCVATFTAVPEGYGIPFVR</sequence>
<dbReference type="EMBL" id="VBAN01000024">
    <property type="protein sequence ID" value="TMI85214.1"/>
    <property type="molecule type" value="Genomic_DNA"/>
</dbReference>
<organism evidence="1 2">
    <name type="scientific">Candidatus Segetimicrobium genomatis</name>
    <dbReference type="NCBI Taxonomy" id="2569760"/>
    <lineage>
        <taxon>Bacteria</taxon>
        <taxon>Bacillati</taxon>
        <taxon>Candidatus Sysuimicrobiota</taxon>
        <taxon>Candidatus Sysuimicrobiia</taxon>
        <taxon>Candidatus Sysuimicrobiales</taxon>
        <taxon>Candidatus Segetimicrobiaceae</taxon>
        <taxon>Candidatus Segetimicrobium</taxon>
    </lineage>
</organism>
<protein>
    <submittedName>
        <fullName evidence="1">Uncharacterized protein</fullName>
    </submittedName>
</protein>
<evidence type="ECO:0000313" key="2">
    <source>
        <dbReference type="Proteomes" id="UP000318093"/>
    </source>
</evidence>
<dbReference type="AlphaFoldDB" id="A0A537JNY7"/>
<dbReference type="Proteomes" id="UP000318093">
    <property type="component" value="Unassembled WGS sequence"/>
</dbReference>
<evidence type="ECO:0000313" key="1">
    <source>
        <dbReference type="EMBL" id="TMI85214.1"/>
    </source>
</evidence>
<accession>A0A537JNY7</accession>
<gene>
    <name evidence="1" type="ORF">E6H03_00815</name>
</gene>